<organism evidence="1 3">
    <name type="scientific">Streptococcus pluranimalium</name>
    <dbReference type="NCBI Taxonomy" id="82348"/>
    <lineage>
        <taxon>Bacteria</taxon>
        <taxon>Bacillati</taxon>
        <taxon>Bacillota</taxon>
        <taxon>Bacilli</taxon>
        <taxon>Lactobacillales</taxon>
        <taxon>Streptococcaceae</taxon>
        <taxon>Streptococcus</taxon>
    </lineage>
</organism>
<reference evidence="1 3" key="3">
    <citation type="submission" date="2018-02" db="EMBL/GenBank/DDBJ databases">
        <title>Whole genome sequencing analysis of Streptococcus pluranimalium isolated from cattle infected mastitis in China.</title>
        <authorList>
            <person name="Zhang J.-R."/>
            <person name="Hu G.-Z."/>
        </authorList>
    </citation>
    <scope>NUCLEOTIDE SEQUENCE [LARGE SCALE GENOMIC DNA]</scope>
    <source>
        <strain evidence="1 3">TH11417</strain>
    </source>
</reference>
<gene>
    <name evidence="1" type="ORF">C0J00_05505</name>
    <name evidence="2" type="ORF">Sp14A_12750</name>
</gene>
<reference evidence="1 3" key="2">
    <citation type="submission" date="2017-12" db="EMBL/GenBank/DDBJ databases">
        <authorList>
            <person name="Hurst M.R.H."/>
        </authorList>
    </citation>
    <scope>NUCLEOTIDE SEQUENCE [LARGE SCALE GENOMIC DNA]</scope>
    <source>
        <strain evidence="1 3">TH11417</strain>
    </source>
</reference>
<keyword evidence="3" id="KW-1185">Reference proteome</keyword>
<dbReference type="EMBL" id="CP022601">
    <property type="protein sequence ID" value="AXJ13188.1"/>
    <property type="molecule type" value="Genomic_DNA"/>
</dbReference>
<dbReference type="AlphaFoldDB" id="A0A2L0D4S4"/>
<dbReference type="InterPro" id="IPR027879">
    <property type="entry name" value="DUF4649"/>
</dbReference>
<evidence type="ECO:0000313" key="2">
    <source>
        <dbReference type="EMBL" id="AXJ13188.1"/>
    </source>
</evidence>
<dbReference type="Proteomes" id="UP000238956">
    <property type="component" value="Chromosome"/>
</dbReference>
<name>A0A2L0D4S4_9STRE</name>
<dbReference type="GeneID" id="98393363"/>
<protein>
    <submittedName>
        <fullName evidence="1">DUF4649 domain-containing protein</fullName>
    </submittedName>
</protein>
<dbReference type="Proteomes" id="UP000255411">
    <property type="component" value="Chromosome"/>
</dbReference>
<dbReference type="Pfam" id="PF15507">
    <property type="entry name" value="DUF4649"/>
    <property type="match status" value="1"/>
</dbReference>
<sequence length="70" mass="8143">MLTITYLNDAKQEKEISYANYDAYRQAQMACMIGIADHFTVTKVIYKDQTIDYTGNFGNLFYSLEKQNLD</sequence>
<accession>A0A2L0D4S4</accession>
<evidence type="ECO:0000313" key="4">
    <source>
        <dbReference type="Proteomes" id="UP000255411"/>
    </source>
</evidence>
<evidence type="ECO:0000313" key="1">
    <source>
        <dbReference type="EMBL" id="AUW96599.1"/>
    </source>
</evidence>
<dbReference type="Gene3D" id="3.30.1490.390">
    <property type="match status" value="1"/>
</dbReference>
<proteinExistence type="predicted"/>
<dbReference type="KEGG" id="splr:C0J00_05505"/>
<reference evidence="2 4" key="1">
    <citation type="submission" date="2017-07" db="EMBL/GenBank/DDBJ databases">
        <title>Streptococcus pluranimalium as cause of bovine abortion.</title>
        <authorList>
            <person name="Rodriguez Campos S."/>
            <person name="Gobeli Brawand S."/>
            <person name="Brodard I."/>
            <person name="Rychener L."/>
            <person name="Perreten V."/>
        </authorList>
    </citation>
    <scope>NUCLEOTIDE SEQUENCE [LARGE SCALE GENOMIC DNA]</scope>
    <source>
        <strain evidence="2 4">14A0014</strain>
    </source>
</reference>
<dbReference type="OrthoDB" id="2225010at2"/>
<evidence type="ECO:0000313" key="3">
    <source>
        <dbReference type="Proteomes" id="UP000238956"/>
    </source>
</evidence>
<dbReference type="EMBL" id="CP025536">
    <property type="protein sequence ID" value="AUW96599.1"/>
    <property type="molecule type" value="Genomic_DNA"/>
</dbReference>
<dbReference type="RefSeq" id="WP_104967926.1">
    <property type="nucleotide sequence ID" value="NZ_CBCRZV010000045.1"/>
</dbReference>